<evidence type="ECO:0000313" key="4">
    <source>
        <dbReference type="Proteomes" id="UP000078492"/>
    </source>
</evidence>
<evidence type="ECO:0000256" key="1">
    <source>
        <dbReference type="SAM" id="MobiDB-lite"/>
    </source>
</evidence>
<proteinExistence type="predicted"/>
<gene>
    <name evidence="3" type="ORF">ALC57_01229</name>
</gene>
<dbReference type="GO" id="GO:0003676">
    <property type="term" value="F:nucleic acid binding"/>
    <property type="evidence" value="ECO:0007669"/>
    <property type="project" value="InterPro"/>
</dbReference>
<dbReference type="SUPFAM" id="SSF53098">
    <property type="entry name" value="Ribonuclease H-like"/>
    <property type="match status" value="1"/>
</dbReference>
<accession>A0A151JQ58</accession>
<evidence type="ECO:0000313" key="3">
    <source>
        <dbReference type="EMBL" id="KYN29329.1"/>
    </source>
</evidence>
<keyword evidence="4" id="KW-1185">Reference proteome</keyword>
<feature type="region of interest" description="Disordered" evidence="1">
    <location>
        <begin position="59"/>
        <end position="83"/>
    </location>
</feature>
<dbReference type="InterPro" id="IPR012337">
    <property type="entry name" value="RNaseH-like_sf"/>
</dbReference>
<organism evidence="3 4">
    <name type="scientific">Trachymyrmex cornetzi</name>
    <dbReference type="NCBI Taxonomy" id="471704"/>
    <lineage>
        <taxon>Eukaryota</taxon>
        <taxon>Metazoa</taxon>
        <taxon>Ecdysozoa</taxon>
        <taxon>Arthropoda</taxon>
        <taxon>Hexapoda</taxon>
        <taxon>Insecta</taxon>
        <taxon>Pterygota</taxon>
        <taxon>Neoptera</taxon>
        <taxon>Endopterygota</taxon>
        <taxon>Hymenoptera</taxon>
        <taxon>Apocrita</taxon>
        <taxon>Aculeata</taxon>
        <taxon>Formicoidea</taxon>
        <taxon>Formicidae</taxon>
        <taxon>Myrmicinae</taxon>
        <taxon>Trachymyrmex</taxon>
    </lineage>
</organism>
<dbReference type="PANTHER" id="PTHR47331">
    <property type="entry name" value="PHD-TYPE DOMAIN-CONTAINING PROTEIN"/>
    <property type="match status" value="1"/>
</dbReference>
<dbReference type="InterPro" id="IPR040676">
    <property type="entry name" value="DUF5641"/>
</dbReference>
<dbReference type="STRING" id="471704.A0A151JQ58"/>
<dbReference type="PANTHER" id="PTHR47331:SF2">
    <property type="match status" value="1"/>
</dbReference>
<protein>
    <recommendedName>
        <fullName evidence="2">DUF5641 domain-containing protein</fullName>
    </recommendedName>
</protein>
<sequence>MTIYDSLATNIRALETLGVTTDMCATMLFPLVKPHSERSLMTFLGREVESEERIQMAKDCFEHSDSRSTKDKNKKKTRGDRSQSPEIAIAVGLLSLKESKSQHCLFCGENYDSSSCEKARNMRIKLVSSLSTEEFLEAFRRFVARRGRPSIIYSDNGRNFVGAVNLSEKLTGRGSLIKYRQRLKKELRKRFRIQYLGQLSRRTKHKNSSTPVKVGDIILVGNGSQKRLDWPLAIVKEVFLGTDDHIRVVKLKTSKGDVVPLYGTSSESTQDSRNGRMKYYLQCITYIKYLYFHSQVVLLYNHHALLGNRVAI</sequence>
<reference evidence="3 4" key="1">
    <citation type="submission" date="2015-09" db="EMBL/GenBank/DDBJ databases">
        <title>Trachymyrmex cornetzi WGS genome.</title>
        <authorList>
            <person name="Nygaard S."/>
            <person name="Hu H."/>
            <person name="Boomsma J."/>
            <person name="Zhang G."/>
        </authorList>
    </citation>
    <scope>NUCLEOTIDE SEQUENCE [LARGE SCALE GENOMIC DNA]</scope>
    <source>
        <strain evidence="3">Tcor2-1</strain>
        <tissue evidence="3">Whole body</tissue>
    </source>
</reference>
<feature type="compositionally biased region" description="Basic and acidic residues" evidence="1">
    <location>
        <begin position="59"/>
        <end position="71"/>
    </location>
</feature>
<feature type="domain" description="DUF5641" evidence="2">
    <location>
        <begin position="180"/>
        <end position="257"/>
    </location>
</feature>
<dbReference type="InterPro" id="IPR036397">
    <property type="entry name" value="RNaseH_sf"/>
</dbReference>
<dbReference type="EMBL" id="KQ978676">
    <property type="protein sequence ID" value="KYN29329.1"/>
    <property type="molecule type" value="Genomic_DNA"/>
</dbReference>
<dbReference type="Gene3D" id="3.30.420.10">
    <property type="entry name" value="Ribonuclease H-like superfamily/Ribonuclease H"/>
    <property type="match status" value="1"/>
</dbReference>
<name>A0A151JQ58_9HYME</name>
<dbReference type="AlphaFoldDB" id="A0A151JQ58"/>
<evidence type="ECO:0000259" key="2">
    <source>
        <dbReference type="Pfam" id="PF18701"/>
    </source>
</evidence>
<dbReference type="Proteomes" id="UP000078492">
    <property type="component" value="Unassembled WGS sequence"/>
</dbReference>
<dbReference type="Pfam" id="PF18701">
    <property type="entry name" value="DUF5641"/>
    <property type="match status" value="1"/>
</dbReference>